<comment type="caution">
    <text evidence="8">The sequence shown here is derived from an EMBL/GenBank/DDBJ whole genome shotgun (WGS) entry which is preliminary data.</text>
</comment>
<dbReference type="InterPro" id="IPR001660">
    <property type="entry name" value="SAM"/>
</dbReference>
<dbReference type="Gene3D" id="1.10.150.50">
    <property type="entry name" value="Transcription Factor, Ets-1"/>
    <property type="match status" value="1"/>
</dbReference>
<keyword evidence="3" id="KW-0862">Zinc</keyword>
<evidence type="ECO:0000313" key="9">
    <source>
        <dbReference type="Proteomes" id="UP000792457"/>
    </source>
</evidence>
<sequence>MKLQRVHPSCLHEQDGGISAVDGDSSARNLGHSLGQSWQCADCRSCCICGGVSDSILPMNMAETKAFSFQTSMVSCDGCEEWYHMYCHTPVLHERPRGGKWLCQHCLTDRTTFAHSSQHHGENGICENGISDLETDIKHPTCNDHVENESKNTHSTPVKQKSVPDASNWTSSDVEFYFRSVGFPEQAHVFKDQEVDGKSLLLMKRSDVLTGLGLKLGPALKMYTHVRRLQLRQHDDMAASEFIWA</sequence>
<evidence type="ECO:0008006" key="10">
    <source>
        <dbReference type="Google" id="ProtNLM"/>
    </source>
</evidence>
<feature type="domain" description="PHD-type" evidence="6">
    <location>
        <begin position="43"/>
        <end position="109"/>
    </location>
</feature>
<dbReference type="PANTHER" id="PTHR12247">
    <property type="entry name" value="POLYCOMB GROUP PROTEIN"/>
    <property type="match status" value="1"/>
</dbReference>
<dbReference type="GO" id="GO:0042393">
    <property type="term" value="F:histone binding"/>
    <property type="evidence" value="ECO:0007669"/>
    <property type="project" value="TreeGrafter"/>
</dbReference>
<dbReference type="Pfam" id="PF00628">
    <property type="entry name" value="PHD"/>
    <property type="match status" value="1"/>
</dbReference>
<evidence type="ECO:0000256" key="2">
    <source>
        <dbReference type="ARBA" id="ARBA00022771"/>
    </source>
</evidence>
<feature type="domain" description="SAM" evidence="7">
    <location>
        <begin position="169"/>
        <end position="214"/>
    </location>
</feature>
<protein>
    <recommendedName>
        <fullName evidence="10">SAM domain-containing protein</fullName>
    </recommendedName>
</protein>
<name>A0A8K0JZB4_LADFU</name>
<accession>A0A8K0JZB4</accession>
<evidence type="ECO:0000256" key="5">
    <source>
        <dbReference type="SAM" id="MobiDB-lite"/>
    </source>
</evidence>
<dbReference type="EMBL" id="KZ308233">
    <property type="protein sequence ID" value="KAG8225309.1"/>
    <property type="molecule type" value="Genomic_DNA"/>
</dbReference>
<dbReference type="OrthoDB" id="10004495at2759"/>
<dbReference type="InterPro" id="IPR050548">
    <property type="entry name" value="PcG_chromatin_remod_factors"/>
</dbReference>
<dbReference type="InterPro" id="IPR013761">
    <property type="entry name" value="SAM/pointed_sf"/>
</dbReference>
<dbReference type="PROSITE" id="PS50105">
    <property type="entry name" value="SAM_DOMAIN"/>
    <property type="match status" value="1"/>
</dbReference>
<dbReference type="InterPro" id="IPR019786">
    <property type="entry name" value="Zinc_finger_PHD-type_CS"/>
</dbReference>
<dbReference type="SUPFAM" id="SSF57903">
    <property type="entry name" value="FYVE/PHD zinc finger"/>
    <property type="match status" value="1"/>
</dbReference>
<evidence type="ECO:0000256" key="4">
    <source>
        <dbReference type="PROSITE-ProRule" id="PRU00146"/>
    </source>
</evidence>
<dbReference type="PROSITE" id="PS01359">
    <property type="entry name" value="ZF_PHD_1"/>
    <property type="match status" value="1"/>
</dbReference>
<dbReference type="CDD" id="cd09583">
    <property type="entry name" value="SAM_Atherin-like"/>
    <property type="match status" value="1"/>
</dbReference>
<dbReference type="GO" id="GO:0003682">
    <property type="term" value="F:chromatin binding"/>
    <property type="evidence" value="ECO:0007669"/>
    <property type="project" value="TreeGrafter"/>
</dbReference>
<organism evidence="8 9">
    <name type="scientific">Ladona fulva</name>
    <name type="common">Scarce chaser dragonfly</name>
    <name type="synonym">Libellula fulva</name>
    <dbReference type="NCBI Taxonomy" id="123851"/>
    <lineage>
        <taxon>Eukaryota</taxon>
        <taxon>Metazoa</taxon>
        <taxon>Ecdysozoa</taxon>
        <taxon>Arthropoda</taxon>
        <taxon>Hexapoda</taxon>
        <taxon>Insecta</taxon>
        <taxon>Pterygota</taxon>
        <taxon>Palaeoptera</taxon>
        <taxon>Odonata</taxon>
        <taxon>Epiprocta</taxon>
        <taxon>Anisoptera</taxon>
        <taxon>Libelluloidea</taxon>
        <taxon>Libellulidae</taxon>
        <taxon>Ladona</taxon>
    </lineage>
</organism>
<reference evidence="8" key="1">
    <citation type="submission" date="2013-04" db="EMBL/GenBank/DDBJ databases">
        <authorList>
            <person name="Qu J."/>
            <person name="Murali S.C."/>
            <person name="Bandaranaike D."/>
            <person name="Bellair M."/>
            <person name="Blankenburg K."/>
            <person name="Chao H."/>
            <person name="Dinh H."/>
            <person name="Doddapaneni H."/>
            <person name="Downs B."/>
            <person name="Dugan-Rocha S."/>
            <person name="Elkadiri S."/>
            <person name="Gnanaolivu R.D."/>
            <person name="Hernandez B."/>
            <person name="Javaid M."/>
            <person name="Jayaseelan J.C."/>
            <person name="Lee S."/>
            <person name="Li M."/>
            <person name="Ming W."/>
            <person name="Munidasa M."/>
            <person name="Muniz J."/>
            <person name="Nguyen L."/>
            <person name="Ongeri F."/>
            <person name="Osuji N."/>
            <person name="Pu L.-L."/>
            <person name="Puazo M."/>
            <person name="Qu C."/>
            <person name="Quiroz J."/>
            <person name="Raj R."/>
            <person name="Weissenberger G."/>
            <person name="Xin Y."/>
            <person name="Zou X."/>
            <person name="Han Y."/>
            <person name="Richards S."/>
            <person name="Worley K."/>
            <person name="Muzny D."/>
            <person name="Gibbs R."/>
        </authorList>
    </citation>
    <scope>NUCLEOTIDE SEQUENCE</scope>
    <source>
        <strain evidence="8">Sampled in the wild</strain>
    </source>
</reference>
<keyword evidence="9" id="KW-1185">Reference proteome</keyword>
<proteinExistence type="predicted"/>
<evidence type="ECO:0000256" key="3">
    <source>
        <dbReference type="ARBA" id="ARBA00022833"/>
    </source>
</evidence>
<dbReference type="SUPFAM" id="SSF47769">
    <property type="entry name" value="SAM/Pointed domain"/>
    <property type="match status" value="1"/>
</dbReference>
<dbReference type="Proteomes" id="UP000792457">
    <property type="component" value="Unassembled WGS sequence"/>
</dbReference>
<dbReference type="InterPro" id="IPR011011">
    <property type="entry name" value="Znf_FYVE_PHD"/>
</dbReference>
<evidence type="ECO:0000259" key="6">
    <source>
        <dbReference type="PROSITE" id="PS50016"/>
    </source>
</evidence>
<dbReference type="AlphaFoldDB" id="A0A8K0JZB4"/>
<dbReference type="GO" id="GO:0045892">
    <property type="term" value="P:negative regulation of DNA-templated transcription"/>
    <property type="evidence" value="ECO:0007669"/>
    <property type="project" value="TreeGrafter"/>
</dbReference>
<keyword evidence="2 4" id="KW-0863">Zinc-finger</keyword>
<dbReference type="GO" id="GO:0008270">
    <property type="term" value="F:zinc ion binding"/>
    <property type="evidence" value="ECO:0007669"/>
    <property type="project" value="UniProtKB-KW"/>
</dbReference>
<dbReference type="GO" id="GO:0005634">
    <property type="term" value="C:nucleus"/>
    <property type="evidence" value="ECO:0007669"/>
    <property type="project" value="TreeGrafter"/>
</dbReference>
<evidence type="ECO:0000256" key="1">
    <source>
        <dbReference type="ARBA" id="ARBA00022723"/>
    </source>
</evidence>
<reference evidence="8" key="2">
    <citation type="submission" date="2017-10" db="EMBL/GenBank/DDBJ databases">
        <title>Ladona fulva Genome sequencing and assembly.</title>
        <authorList>
            <person name="Murali S."/>
            <person name="Richards S."/>
            <person name="Bandaranaike D."/>
            <person name="Bellair M."/>
            <person name="Blankenburg K."/>
            <person name="Chao H."/>
            <person name="Dinh H."/>
            <person name="Doddapaneni H."/>
            <person name="Dugan-Rocha S."/>
            <person name="Elkadiri S."/>
            <person name="Gnanaolivu R."/>
            <person name="Hernandez B."/>
            <person name="Skinner E."/>
            <person name="Javaid M."/>
            <person name="Lee S."/>
            <person name="Li M."/>
            <person name="Ming W."/>
            <person name="Munidasa M."/>
            <person name="Muniz J."/>
            <person name="Nguyen L."/>
            <person name="Hughes D."/>
            <person name="Osuji N."/>
            <person name="Pu L.-L."/>
            <person name="Puazo M."/>
            <person name="Qu C."/>
            <person name="Quiroz J."/>
            <person name="Raj R."/>
            <person name="Weissenberger G."/>
            <person name="Xin Y."/>
            <person name="Zou X."/>
            <person name="Han Y."/>
            <person name="Worley K."/>
            <person name="Muzny D."/>
            <person name="Gibbs R."/>
        </authorList>
    </citation>
    <scope>NUCLEOTIDE SEQUENCE</scope>
    <source>
        <strain evidence="8">Sampled in the wild</strain>
    </source>
</reference>
<dbReference type="PROSITE" id="PS50016">
    <property type="entry name" value="ZF_PHD_2"/>
    <property type="match status" value="1"/>
</dbReference>
<dbReference type="SMART" id="SM00454">
    <property type="entry name" value="SAM"/>
    <property type="match status" value="1"/>
</dbReference>
<dbReference type="Gene3D" id="3.30.40.10">
    <property type="entry name" value="Zinc/RING finger domain, C3HC4 (zinc finger)"/>
    <property type="match status" value="1"/>
</dbReference>
<dbReference type="SMART" id="SM00249">
    <property type="entry name" value="PHD"/>
    <property type="match status" value="1"/>
</dbReference>
<dbReference type="InterPro" id="IPR019787">
    <property type="entry name" value="Znf_PHD-finger"/>
</dbReference>
<dbReference type="PANTHER" id="PTHR12247:SF139">
    <property type="entry name" value="ATHERIN-RELATED"/>
    <property type="match status" value="1"/>
</dbReference>
<evidence type="ECO:0000259" key="7">
    <source>
        <dbReference type="PROSITE" id="PS50105"/>
    </source>
</evidence>
<feature type="region of interest" description="Disordered" evidence="5">
    <location>
        <begin position="144"/>
        <end position="166"/>
    </location>
</feature>
<gene>
    <name evidence="8" type="ORF">J437_LFUL001924</name>
</gene>
<dbReference type="InterPro" id="IPR013083">
    <property type="entry name" value="Znf_RING/FYVE/PHD"/>
</dbReference>
<dbReference type="InterPro" id="IPR001965">
    <property type="entry name" value="Znf_PHD"/>
</dbReference>
<dbReference type="Pfam" id="PF00536">
    <property type="entry name" value="SAM_1"/>
    <property type="match status" value="1"/>
</dbReference>
<keyword evidence="1" id="KW-0479">Metal-binding</keyword>
<feature type="compositionally biased region" description="Polar residues" evidence="5">
    <location>
        <begin position="153"/>
        <end position="166"/>
    </location>
</feature>
<evidence type="ECO:0000313" key="8">
    <source>
        <dbReference type="EMBL" id="KAG8225309.1"/>
    </source>
</evidence>